<reference evidence="1 2" key="1">
    <citation type="journal article" date="2016" name="Genome Biol. Evol.">
        <title>Gene Family Evolution Reflects Adaptation to Soil Environmental Stressors in the Genome of the Collembolan Orchesella cincta.</title>
        <authorList>
            <person name="Faddeeva-Vakhrusheva A."/>
            <person name="Derks M.F."/>
            <person name="Anvar S.Y."/>
            <person name="Agamennone V."/>
            <person name="Suring W."/>
            <person name="Smit S."/>
            <person name="van Straalen N.M."/>
            <person name="Roelofs D."/>
        </authorList>
    </citation>
    <scope>NUCLEOTIDE SEQUENCE [LARGE SCALE GENOMIC DNA]</scope>
    <source>
        <tissue evidence="1">Mixed pool</tissue>
    </source>
</reference>
<accession>A0A1D2M427</accession>
<dbReference type="Proteomes" id="UP000094527">
    <property type="component" value="Unassembled WGS sequence"/>
</dbReference>
<protein>
    <submittedName>
        <fullName evidence="1">Uncharacterized protein</fullName>
    </submittedName>
</protein>
<evidence type="ECO:0000313" key="1">
    <source>
        <dbReference type="EMBL" id="ODM87719.1"/>
    </source>
</evidence>
<evidence type="ECO:0000313" key="2">
    <source>
        <dbReference type="Proteomes" id="UP000094527"/>
    </source>
</evidence>
<comment type="caution">
    <text evidence="1">The sequence shown here is derived from an EMBL/GenBank/DDBJ whole genome shotgun (WGS) entry which is preliminary data.</text>
</comment>
<gene>
    <name evidence="1" type="ORF">Ocin01_18963</name>
</gene>
<dbReference type="PANTHER" id="PTHR33053">
    <property type="entry name" value="PROTEIN, PUTATIVE-RELATED"/>
    <property type="match status" value="1"/>
</dbReference>
<dbReference type="OMA" id="RCEHEES"/>
<dbReference type="AlphaFoldDB" id="A0A1D2M427"/>
<dbReference type="STRING" id="48709.A0A1D2M427"/>
<dbReference type="OrthoDB" id="7743658at2759"/>
<feature type="non-terminal residue" evidence="1">
    <location>
        <position position="254"/>
    </location>
</feature>
<organism evidence="1 2">
    <name type="scientific">Orchesella cincta</name>
    <name type="common">Springtail</name>
    <name type="synonym">Podura cincta</name>
    <dbReference type="NCBI Taxonomy" id="48709"/>
    <lineage>
        <taxon>Eukaryota</taxon>
        <taxon>Metazoa</taxon>
        <taxon>Ecdysozoa</taxon>
        <taxon>Arthropoda</taxon>
        <taxon>Hexapoda</taxon>
        <taxon>Collembola</taxon>
        <taxon>Entomobryomorpha</taxon>
        <taxon>Entomobryoidea</taxon>
        <taxon>Orchesellidae</taxon>
        <taxon>Orchesellinae</taxon>
        <taxon>Orchesella</taxon>
    </lineage>
</organism>
<sequence>KQSQLHGSLESGLRDWYFRNNIPQKALTDLLKVTTEGKNLPNDSRTFLKTPVNVNIENICGGELYYFVHNDSNLITLQIGIDGIPISNSSSVSFWPILRKCDQLKQPVVFLISLFQGTEKPDNVELYLSKLVDEVKELECKGLVIGDVRKRFKISCLVADAPARCYLKQSKMFNGFHGCERCTTKAYIPAEFARKTRSLKDLKHYKATEYRLFVLFTGIVVLKDIISPEEYEMFFLLQCAVYILLSDNASDPEW</sequence>
<proteinExistence type="predicted"/>
<name>A0A1D2M427_ORCCI</name>
<dbReference type="EMBL" id="LJIJ01004801">
    <property type="protein sequence ID" value="ODM87719.1"/>
    <property type="molecule type" value="Genomic_DNA"/>
</dbReference>
<feature type="non-terminal residue" evidence="1">
    <location>
        <position position="1"/>
    </location>
</feature>
<keyword evidence="2" id="KW-1185">Reference proteome</keyword>
<dbReference type="PANTHER" id="PTHR33053:SF9">
    <property type="entry name" value="AGAP000105-PA"/>
    <property type="match status" value="1"/>
</dbReference>